<comment type="caution">
    <text evidence="2">The sequence shown here is derived from an EMBL/GenBank/DDBJ whole genome shotgun (WGS) entry which is preliminary data.</text>
</comment>
<keyword evidence="1" id="KW-1133">Transmembrane helix</keyword>
<dbReference type="InterPro" id="IPR016181">
    <property type="entry name" value="Acyl_CoA_acyltransferase"/>
</dbReference>
<proteinExistence type="predicted"/>
<evidence type="ECO:0000256" key="1">
    <source>
        <dbReference type="SAM" id="Phobius"/>
    </source>
</evidence>
<sequence length="333" mass="34276">MLFPAAVLGALLAGCMAYYASGVAMLRLRHGRRRRRAAAAWQEQAPAAADGWCIGSVAGTADAPKQADAKQAVIPIQAVALASVPPAIPAPAVPSTQLPAAAAHPLPQPAIRIFSSLELTLADVSRLEAQLVASRNRFVCLQLATMAREQLAAVQKARAAGDSRQLVAAARMHFATLEVDGLLVAGALFYPRDGSQKDRCDGRSCGSAAPAEAAACTACASPHSSERSNGECSSSGSGCPAHDPHVYVELLVTNQPGRGWGSLLLGAIERHAAAHAATALAAASGCPPRSLKLLSVGSAQQFYRRCGYGEPDERKEMAKPLAAVALPAGVPAA</sequence>
<reference evidence="2" key="1">
    <citation type="submission" date="2020-11" db="EMBL/GenBank/DDBJ databases">
        <title>Chlorella ohadii genome sequencing and assembly.</title>
        <authorList>
            <person name="Murik O."/>
            <person name="Treves H."/>
            <person name="Kedem I."/>
            <person name="Shotland Y."/>
            <person name="Kaplan A."/>
        </authorList>
    </citation>
    <scope>NUCLEOTIDE SEQUENCE</scope>
    <source>
        <strain evidence="2">1</strain>
    </source>
</reference>
<protein>
    <submittedName>
        <fullName evidence="2">Uncharacterized protein</fullName>
    </submittedName>
</protein>
<accession>A0AAD5H4D2</accession>
<feature type="transmembrane region" description="Helical" evidence="1">
    <location>
        <begin position="6"/>
        <end position="26"/>
    </location>
</feature>
<dbReference type="EMBL" id="JADXDR010000113">
    <property type="protein sequence ID" value="KAI7838912.1"/>
    <property type="molecule type" value="Genomic_DNA"/>
</dbReference>
<evidence type="ECO:0000313" key="3">
    <source>
        <dbReference type="Proteomes" id="UP001205105"/>
    </source>
</evidence>
<gene>
    <name evidence="2" type="ORF">COHA_007318</name>
</gene>
<dbReference type="Gene3D" id="3.40.630.30">
    <property type="match status" value="1"/>
</dbReference>
<keyword evidence="1" id="KW-0472">Membrane</keyword>
<organism evidence="2 3">
    <name type="scientific">Chlorella ohadii</name>
    <dbReference type="NCBI Taxonomy" id="2649997"/>
    <lineage>
        <taxon>Eukaryota</taxon>
        <taxon>Viridiplantae</taxon>
        <taxon>Chlorophyta</taxon>
        <taxon>core chlorophytes</taxon>
        <taxon>Trebouxiophyceae</taxon>
        <taxon>Chlorellales</taxon>
        <taxon>Chlorellaceae</taxon>
        <taxon>Chlorella clade</taxon>
        <taxon>Chlorella</taxon>
    </lineage>
</organism>
<name>A0AAD5H4D2_9CHLO</name>
<keyword evidence="1" id="KW-0812">Transmembrane</keyword>
<evidence type="ECO:0000313" key="2">
    <source>
        <dbReference type="EMBL" id="KAI7838912.1"/>
    </source>
</evidence>
<dbReference type="Proteomes" id="UP001205105">
    <property type="component" value="Unassembled WGS sequence"/>
</dbReference>
<dbReference type="SUPFAM" id="SSF55729">
    <property type="entry name" value="Acyl-CoA N-acyltransferases (Nat)"/>
    <property type="match status" value="1"/>
</dbReference>
<dbReference type="AlphaFoldDB" id="A0AAD5H4D2"/>
<keyword evidence="3" id="KW-1185">Reference proteome</keyword>